<gene>
    <name evidence="2" type="ORF">D3Y59_15395</name>
</gene>
<dbReference type="KEGG" id="hyh:D3Y59_15395"/>
<reference evidence="2 3" key="1">
    <citation type="submission" date="2018-09" db="EMBL/GenBank/DDBJ databases">
        <title>Hymenobacter medium sp. nov., isolated from R2A medium.</title>
        <authorList>
            <person name="Yingchao G."/>
        </authorList>
    </citation>
    <scope>NUCLEOTIDE SEQUENCE [LARGE SCALE GENOMIC DNA]</scope>
    <source>
        <strain evidence="3">sh-6</strain>
    </source>
</reference>
<organism evidence="2 3">
    <name type="scientific">Hymenobacter oligotrophus</name>
    <dbReference type="NCBI Taxonomy" id="2319843"/>
    <lineage>
        <taxon>Bacteria</taxon>
        <taxon>Pseudomonadati</taxon>
        <taxon>Bacteroidota</taxon>
        <taxon>Cytophagia</taxon>
        <taxon>Cytophagales</taxon>
        <taxon>Hymenobacteraceae</taxon>
        <taxon>Hymenobacter</taxon>
    </lineage>
</organism>
<sequence length="279" mass="29481">MINSYLSPVTLLLGGALLAAGCGNSKRQDPTPPTVATTTTISGMVQAEDEQLQPLGKEGVAVRLEGTTVSTVTDANGAYQLTNVPLGQHVLSLSRAGLGTMRYEANINDLTPRTMAPVLLSEQSSTRITDLKSVAKSPNSLPGEVVAYECSVSYNAQLYPAPTQYAIIVYVGKTADVSHANYLQATQLSQSQNVTSPPTPGTGRFRLAFYANELQQLGFASGDRVYVAAYGMNKGAASGGIGREATYFVPYSRNSSTGQIQRVVANVNPNAVRANFVLP</sequence>
<dbReference type="Gene3D" id="2.60.40.1120">
    <property type="entry name" value="Carboxypeptidase-like, regulatory domain"/>
    <property type="match status" value="1"/>
</dbReference>
<dbReference type="SUPFAM" id="SSF49464">
    <property type="entry name" value="Carboxypeptidase regulatory domain-like"/>
    <property type="match status" value="1"/>
</dbReference>
<keyword evidence="3" id="KW-1185">Reference proteome</keyword>
<accession>A0A3B7R4H2</accession>
<feature type="chain" id="PRO_5017562603" description="Carboxypeptidase regulatory-like domain-containing protein" evidence="1">
    <location>
        <begin position="20"/>
        <end position="279"/>
    </location>
</feature>
<dbReference type="OrthoDB" id="8727862at2"/>
<evidence type="ECO:0008006" key="4">
    <source>
        <dbReference type="Google" id="ProtNLM"/>
    </source>
</evidence>
<dbReference type="InterPro" id="IPR008969">
    <property type="entry name" value="CarboxyPept-like_regulatory"/>
</dbReference>
<protein>
    <recommendedName>
        <fullName evidence="4">Carboxypeptidase regulatory-like domain-containing protein</fullName>
    </recommendedName>
</protein>
<feature type="signal peptide" evidence="1">
    <location>
        <begin position="1"/>
        <end position="19"/>
    </location>
</feature>
<dbReference type="Proteomes" id="UP000262802">
    <property type="component" value="Chromosome"/>
</dbReference>
<dbReference type="AlphaFoldDB" id="A0A3B7R4H2"/>
<proteinExistence type="predicted"/>
<evidence type="ECO:0000313" key="2">
    <source>
        <dbReference type="EMBL" id="AYA38303.1"/>
    </source>
</evidence>
<evidence type="ECO:0000256" key="1">
    <source>
        <dbReference type="SAM" id="SignalP"/>
    </source>
</evidence>
<dbReference type="Pfam" id="PF13715">
    <property type="entry name" value="CarbopepD_reg_2"/>
    <property type="match status" value="1"/>
</dbReference>
<keyword evidence="1" id="KW-0732">Signal</keyword>
<dbReference type="EMBL" id="CP032317">
    <property type="protein sequence ID" value="AYA38303.1"/>
    <property type="molecule type" value="Genomic_DNA"/>
</dbReference>
<name>A0A3B7R4H2_9BACT</name>
<dbReference type="RefSeq" id="WP_119445852.1">
    <property type="nucleotide sequence ID" value="NZ_CP032317.1"/>
</dbReference>
<evidence type="ECO:0000313" key="3">
    <source>
        <dbReference type="Proteomes" id="UP000262802"/>
    </source>
</evidence>